<keyword evidence="9 12" id="KW-0333">Golgi apparatus</keyword>
<dbReference type="OrthoDB" id="427096at2759"/>
<dbReference type="Proteomes" id="UP000593567">
    <property type="component" value="Unassembled WGS sequence"/>
</dbReference>
<evidence type="ECO:0000259" key="13">
    <source>
        <dbReference type="Pfam" id="PF00852"/>
    </source>
</evidence>
<comment type="subcellular location">
    <subcellularLocation>
        <location evidence="1">Golgi apparatus membrane</location>
        <topology evidence="1">Single-pass type II membrane protein</topology>
    </subcellularLocation>
    <subcellularLocation>
        <location evidence="12">Golgi apparatus</location>
        <location evidence="12">Golgi stack membrane</location>
        <topology evidence="12">Single-pass type II membrane protein</topology>
    </subcellularLocation>
</comment>
<name>A0A7J7K3E1_BUGNE</name>
<evidence type="ECO:0000256" key="2">
    <source>
        <dbReference type="ARBA" id="ARBA00004922"/>
    </source>
</evidence>
<keyword evidence="10 12" id="KW-0472">Membrane</keyword>
<evidence type="ECO:0000256" key="6">
    <source>
        <dbReference type="ARBA" id="ARBA00022692"/>
    </source>
</evidence>
<dbReference type="GO" id="GO:0032580">
    <property type="term" value="C:Golgi cisterna membrane"/>
    <property type="evidence" value="ECO:0007669"/>
    <property type="project" value="UniProtKB-SubCell"/>
</dbReference>
<reference evidence="15" key="1">
    <citation type="submission" date="2020-06" db="EMBL/GenBank/DDBJ databases">
        <title>Draft genome of Bugula neritina, a colonial animal packing powerful symbionts and potential medicines.</title>
        <authorList>
            <person name="Rayko M."/>
        </authorList>
    </citation>
    <scope>NUCLEOTIDE SEQUENCE [LARGE SCALE GENOMIC DNA]</scope>
    <source>
        <strain evidence="15">Kwan_BN1</strain>
    </source>
</reference>
<evidence type="ECO:0000256" key="1">
    <source>
        <dbReference type="ARBA" id="ARBA00004323"/>
    </source>
</evidence>
<dbReference type="EC" id="2.4.1.-" evidence="12"/>
<accession>A0A7J7K3E1</accession>
<dbReference type="Gene3D" id="3.40.50.11660">
    <property type="entry name" value="Glycosyl transferase family 10, C-terminal domain"/>
    <property type="match status" value="1"/>
</dbReference>
<evidence type="ECO:0000256" key="10">
    <source>
        <dbReference type="ARBA" id="ARBA00023136"/>
    </source>
</evidence>
<evidence type="ECO:0000256" key="8">
    <source>
        <dbReference type="ARBA" id="ARBA00022989"/>
    </source>
</evidence>
<dbReference type="GO" id="GO:0000139">
    <property type="term" value="C:Golgi membrane"/>
    <property type="evidence" value="ECO:0007669"/>
    <property type="project" value="UniProtKB-SubCell"/>
</dbReference>
<evidence type="ECO:0000259" key="14">
    <source>
        <dbReference type="Pfam" id="PF17039"/>
    </source>
</evidence>
<dbReference type="InterPro" id="IPR038577">
    <property type="entry name" value="GT10-like_C_sf"/>
</dbReference>
<evidence type="ECO:0000256" key="5">
    <source>
        <dbReference type="ARBA" id="ARBA00022679"/>
    </source>
</evidence>
<dbReference type="UniPathway" id="UPA00378"/>
<proteinExistence type="inferred from homology"/>
<dbReference type="PANTHER" id="PTHR48438">
    <property type="entry name" value="ALPHA-(1,3)-FUCOSYLTRANSFERASE C-RELATED"/>
    <property type="match status" value="1"/>
</dbReference>
<evidence type="ECO:0000256" key="4">
    <source>
        <dbReference type="ARBA" id="ARBA00022676"/>
    </source>
</evidence>
<evidence type="ECO:0000256" key="12">
    <source>
        <dbReference type="RuleBase" id="RU003832"/>
    </source>
</evidence>
<dbReference type="EMBL" id="VXIV02001483">
    <property type="protein sequence ID" value="KAF6032747.1"/>
    <property type="molecule type" value="Genomic_DNA"/>
</dbReference>
<evidence type="ECO:0000256" key="9">
    <source>
        <dbReference type="ARBA" id="ARBA00023034"/>
    </source>
</evidence>
<evidence type="ECO:0000256" key="11">
    <source>
        <dbReference type="ARBA" id="ARBA00023180"/>
    </source>
</evidence>
<dbReference type="InterPro" id="IPR055270">
    <property type="entry name" value="Glyco_tran_10_C"/>
</dbReference>
<dbReference type="SUPFAM" id="SSF53756">
    <property type="entry name" value="UDP-Glycosyltransferase/glycogen phosphorylase"/>
    <property type="match status" value="1"/>
</dbReference>
<dbReference type="InterPro" id="IPR001503">
    <property type="entry name" value="Glyco_trans_10"/>
</dbReference>
<keyword evidence="5 12" id="KW-0808">Transferase</keyword>
<dbReference type="Pfam" id="PF00852">
    <property type="entry name" value="Glyco_transf_10"/>
    <property type="match status" value="1"/>
</dbReference>
<evidence type="ECO:0000313" key="16">
    <source>
        <dbReference type="Proteomes" id="UP000593567"/>
    </source>
</evidence>
<keyword evidence="16" id="KW-1185">Reference proteome</keyword>
<comment type="similarity">
    <text evidence="3 12">Belongs to the glycosyltransferase 10 family.</text>
</comment>
<evidence type="ECO:0000256" key="7">
    <source>
        <dbReference type="ARBA" id="ARBA00022968"/>
    </source>
</evidence>
<evidence type="ECO:0000256" key="3">
    <source>
        <dbReference type="ARBA" id="ARBA00008919"/>
    </source>
</evidence>
<keyword evidence="8 12" id="KW-1133">Transmembrane helix</keyword>
<dbReference type="InterPro" id="IPR031481">
    <property type="entry name" value="Glyco_tran_10_N"/>
</dbReference>
<feature type="domain" description="Fucosyltransferase N-terminal" evidence="14">
    <location>
        <begin position="76"/>
        <end position="157"/>
    </location>
</feature>
<dbReference type="Pfam" id="PF17039">
    <property type="entry name" value="Glyco_tran_10_N"/>
    <property type="match status" value="1"/>
</dbReference>
<evidence type="ECO:0000313" key="15">
    <source>
        <dbReference type="EMBL" id="KAF6032747.1"/>
    </source>
</evidence>
<dbReference type="AlphaFoldDB" id="A0A7J7K3E1"/>
<protein>
    <recommendedName>
        <fullName evidence="12">Fucosyltransferase</fullName>
        <ecNumber evidence="12">2.4.1.-</ecNumber>
    </recommendedName>
</protein>
<feature type="domain" description="Fucosyltransferase C-terminal" evidence="13">
    <location>
        <begin position="191"/>
        <end position="370"/>
    </location>
</feature>
<sequence>MLIKVLNIYYKSNFGLTSLAAFTLVCILFYINVNNRSIMYLPSADNSHSIRSYSPAHKKIQHIEILNPRWFEMPTSEHLTCMGMYECRFTINNATNLDPNADLVVFQFTRLPLIRPSKSADQLWLLNAAEPQTFAKVDLAEWNGYFNYSFTYKRDSNRPNKWASQIFSHKLSKTIRSFDNERLTTMDLKPKVVWFVSHCSNLVRSARLEYALELSQWVHLSIFTIKLRCRRAIDSIKPNLISLLPFSEQPPLSSFHFYLSFENNLCEDYITEKFWKILEGPDLIIPIVMGGLRMEEYERTAPPNSYIHVKNFTSPKHLSEHLHYVTRHKEAFNYYLSWRNSFKLYREDPSEFCKFCSLAHMRPTKVWHDISMHFSRDQCIDVAANNSYCDYYGMSAFKCKNRVNA</sequence>
<dbReference type="PANTHER" id="PTHR48438:SF1">
    <property type="entry name" value="ALPHA-(1,3)-FUCOSYLTRANSFERASE C-RELATED"/>
    <property type="match status" value="1"/>
</dbReference>
<comment type="pathway">
    <text evidence="2">Protein modification; protein glycosylation.</text>
</comment>
<keyword evidence="11" id="KW-0325">Glycoprotein</keyword>
<keyword evidence="6 12" id="KW-0812">Transmembrane</keyword>
<gene>
    <name evidence="15" type="ORF">EB796_008944</name>
</gene>
<organism evidence="15 16">
    <name type="scientific">Bugula neritina</name>
    <name type="common">Brown bryozoan</name>
    <name type="synonym">Sertularia neritina</name>
    <dbReference type="NCBI Taxonomy" id="10212"/>
    <lineage>
        <taxon>Eukaryota</taxon>
        <taxon>Metazoa</taxon>
        <taxon>Spiralia</taxon>
        <taxon>Lophotrochozoa</taxon>
        <taxon>Bryozoa</taxon>
        <taxon>Gymnolaemata</taxon>
        <taxon>Cheilostomatida</taxon>
        <taxon>Flustrina</taxon>
        <taxon>Buguloidea</taxon>
        <taxon>Bugulidae</taxon>
        <taxon>Bugula</taxon>
    </lineage>
</organism>
<keyword evidence="7" id="KW-0735">Signal-anchor</keyword>
<comment type="caution">
    <text evidence="15">The sequence shown here is derived from an EMBL/GenBank/DDBJ whole genome shotgun (WGS) entry which is preliminary data.</text>
</comment>
<dbReference type="GO" id="GO:0008417">
    <property type="term" value="F:fucosyltransferase activity"/>
    <property type="evidence" value="ECO:0007669"/>
    <property type="project" value="InterPro"/>
</dbReference>
<keyword evidence="4 12" id="KW-0328">Glycosyltransferase</keyword>
<feature type="transmembrane region" description="Helical" evidence="12">
    <location>
        <begin position="12"/>
        <end position="31"/>
    </location>
</feature>